<dbReference type="PANTHER" id="PTHR44846:SF1">
    <property type="entry name" value="MANNOSYL-D-GLYCERATE TRANSPORT_METABOLISM SYSTEM REPRESSOR MNGR-RELATED"/>
    <property type="match status" value="1"/>
</dbReference>
<dbReference type="GO" id="GO:0003700">
    <property type="term" value="F:DNA-binding transcription factor activity"/>
    <property type="evidence" value="ECO:0007669"/>
    <property type="project" value="InterPro"/>
</dbReference>
<dbReference type="Pfam" id="PF07702">
    <property type="entry name" value="UTRA"/>
    <property type="match status" value="1"/>
</dbReference>
<evidence type="ECO:0000313" key="5">
    <source>
        <dbReference type="Proteomes" id="UP000483839"/>
    </source>
</evidence>
<dbReference type="GO" id="GO:0003677">
    <property type="term" value="F:DNA binding"/>
    <property type="evidence" value="ECO:0007669"/>
    <property type="project" value="UniProtKB-KW"/>
</dbReference>
<dbReference type="SMART" id="SM00866">
    <property type="entry name" value="UTRA"/>
    <property type="match status" value="1"/>
</dbReference>
<evidence type="ECO:0000256" key="2">
    <source>
        <dbReference type="ARBA" id="ARBA00023125"/>
    </source>
</evidence>
<dbReference type="RefSeq" id="WP_046390133.1">
    <property type="nucleotide sequence ID" value="NZ_BAABQA010000007.1"/>
</dbReference>
<dbReference type="InterPro" id="IPR050679">
    <property type="entry name" value="Bact_HTH_transcr_reg"/>
</dbReference>
<organism evidence="4 5">
    <name type="scientific">Streptococcus uberis</name>
    <dbReference type="NCBI Taxonomy" id="1349"/>
    <lineage>
        <taxon>Bacteria</taxon>
        <taxon>Bacillati</taxon>
        <taxon>Bacillota</taxon>
        <taxon>Bacilli</taxon>
        <taxon>Lactobacillales</taxon>
        <taxon>Streptococcaceae</taxon>
        <taxon>Streptococcus</taxon>
    </lineage>
</organism>
<evidence type="ECO:0000256" key="1">
    <source>
        <dbReference type="ARBA" id="ARBA00023015"/>
    </source>
</evidence>
<dbReference type="InterPro" id="IPR011663">
    <property type="entry name" value="UTRA"/>
</dbReference>
<dbReference type="Gene3D" id="3.40.1410.10">
    <property type="entry name" value="Chorismate lyase-like"/>
    <property type="match status" value="1"/>
</dbReference>
<name>A0A6L6G8S4_STRUB</name>
<dbReference type="PROSITE" id="PS50949">
    <property type="entry name" value="HTH_GNTR"/>
    <property type="match status" value="1"/>
</dbReference>
<dbReference type="EMBL" id="WLXI01000042">
    <property type="protein sequence ID" value="MTD01792.1"/>
    <property type="molecule type" value="Genomic_DNA"/>
</dbReference>
<reference evidence="4 5" key="1">
    <citation type="submission" date="2019-11" db="EMBL/GenBank/DDBJ databases">
        <title>Streptococcus uberis isolated from clinical mastitis cases on a southeastern Queensland dairy.</title>
        <authorList>
            <person name="Workentine M.L."/>
            <person name="Price R."/>
            <person name="Olchowy T."/>
        </authorList>
    </citation>
    <scope>NUCLEOTIDE SEQUENCE [LARGE SCALE GENOMIC DNA]</scope>
    <source>
        <strain evidence="4 5">OLC4459-A17</strain>
    </source>
</reference>
<accession>A0A6L6G8S4</accession>
<dbReference type="Proteomes" id="UP000483839">
    <property type="component" value="Unassembled WGS sequence"/>
</dbReference>
<protein>
    <submittedName>
        <fullName evidence="4">UTRA domain-containing protein</fullName>
    </submittedName>
</protein>
<sequence>MTSQRPLYMQLVDMLELKIRESMSPNDKLLSERELSEHYGVSRITVRLALKELEIRGLIYKKQGKGTYVSGINEPATDLSAAYSFTEEMRKQGREPKTTILSFEKLTVTPYLSNLLDVNKGTEIFELERLRLADDKPLMLERTFLPFQKFSTLSEEMLRQKPLYDIFSEDYHEMVRFAEEEFYASIALDYEASLLEIKKGDPVLHVIRKTYNEKNVLIEYTFSIARADQFRYRITHQPTINKS</sequence>
<proteinExistence type="predicted"/>
<dbReference type="AlphaFoldDB" id="A0A6L6G8S4"/>
<dbReference type="CDD" id="cd07377">
    <property type="entry name" value="WHTH_GntR"/>
    <property type="match status" value="1"/>
</dbReference>
<dbReference type="InterPro" id="IPR036390">
    <property type="entry name" value="WH_DNA-bd_sf"/>
</dbReference>
<dbReference type="InterPro" id="IPR036388">
    <property type="entry name" value="WH-like_DNA-bd_sf"/>
</dbReference>
<keyword evidence="1" id="KW-0805">Transcription regulation</keyword>
<dbReference type="PRINTS" id="PR00035">
    <property type="entry name" value="HTHGNTR"/>
</dbReference>
<dbReference type="Gene3D" id="1.10.10.10">
    <property type="entry name" value="Winged helix-like DNA-binding domain superfamily/Winged helix DNA-binding domain"/>
    <property type="match status" value="1"/>
</dbReference>
<dbReference type="SMART" id="SM00345">
    <property type="entry name" value="HTH_GNTR"/>
    <property type="match status" value="1"/>
</dbReference>
<gene>
    <name evidence="4" type="ORF">GKS16_05845</name>
</gene>
<keyword evidence="2" id="KW-0238">DNA-binding</keyword>
<dbReference type="Pfam" id="PF00392">
    <property type="entry name" value="GntR"/>
    <property type="match status" value="1"/>
</dbReference>
<evidence type="ECO:0000256" key="3">
    <source>
        <dbReference type="ARBA" id="ARBA00023163"/>
    </source>
</evidence>
<dbReference type="SUPFAM" id="SSF64288">
    <property type="entry name" value="Chorismate lyase-like"/>
    <property type="match status" value="1"/>
</dbReference>
<dbReference type="GO" id="GO:0045892">
    <property type="term" value="P:negative regulation of DNA-templated transcription"/>
    <property type="evidence" value="ECO:0007669"/>
    <property type="project" value="TreeGrafter"/>
</dbReference>
<dbReference type="InterPro" id="IPR000524">
    <property type="entry name" value="Tscrpt_reg_HTH_GntR"/>
</dbReference>
<dbReference type="SUPFAM" id="SSF46785">
    <property type="entry name" value="Winged helix' DNA-binding domain"/>
    <property type="match status" value="1"/>
</dbReference>
<keyword evidence="3" id="KW-0804">Transcription</keyword>
<evidence type="ECO:0000313" key="4">
    <source>
        <dbReference type="EMBL" id="MTD01792.1"/>
    </source>
</evidence>
<dbReference type="PANTHER" id="PTHR44846">
    <property type="entry name" value="MANNOSYL-D-GLYCERATE TRANSPORT/METABOLISM SYSTEM REPRESSOR MNGR-RELATED"/>
    <property type="match status" value="1"/>
</dbReference>
<comment type="caution">
    <text evidence="4">The sequence shown here is derived from an EMBL/GenBank/DDBJ whole genome shotgun (WGS) entry which is preliminary data.</text>
</comment>
<dbReference type="InterPro" id="IPR028978">
    <property type="entry name" value="Chorismate_lyase_/UTRA_dom_sf"/>
</dbReference>